<dbReference type="GO" id="GO:0003993">
    <property type="term" value="F:acid phosphatase activity"/>
    <property type="evidence" value="ECO:0007669"/>
    <property type="project" value="UniProtKB-EC"/>
</dbReference>
<comment type="catalytic activity">
    <reaction evidence="1">
        <text>a phosphate monoester + H2O = an alcohol + phosphate</text>
        <dbReference type="Rhea" id="RHEA:15017"/>
        <dbReference type="ChEBI" id="CHEBI:15377"/>
        <dbReference type="ChEBI" id="CHEBI:30879"/>
        <dbReference type="ChEBI" id="CHEBI:43474"/>
        <dbReference type="ChEBI" id="CHEBI:67140"/>
        <dbReference type="EC" id="3.1.3.2"/>
    </reaction>
</comment>
<dbReference type="Pfam" id="PF00328">
    <property type="entry name" value="His_Phos_2"/>
    <property type="match status" value="1"/>
</dbReference>
<evidence type="ECO:0000313" key="4">
    <source>
        <dbReference type="EMBL" id="CAB3233654.1"/>
    </source>
</evidence>
<dbReference type="PROSITE" id="PS00616">
    <property type="entry name" value="HIS_ACID_PHOSPHAT_1"/>
    <property type="match status" value="1"/>
</dbReference>
<sequence length="397" mass="45418">MSSSIILIFLLTFQVCSCQNLKIEQVLILSRHNVRTPLSQNLHEFTPKPWPNWKEKSGYLTAKGALLEGFMGEFFSSWLIQEGVLAKKCPDEKSFYVYANIAQRTMASADAFISKAFPLCNITIHHTTAAQKDPIFNPVIHNASKTFKIEAVEQMQTLLNSFHFQTSEECLENILDYKASNYCLTKQKCDLVNDKNKIFVNVGFKPNVEGPLKVSKSVIDSFIMENYEGLPIDEVAWGRLKTNDDWNLIMELSKGYHNVIFNTSIVAEDLARPLLTFIKDLLINRQYKVTLLMGHDANIYTVLKSLRVKPYVLNDQYEKAPAGGKIVFQKWMDNISSERYLRIDYVYQTTKQMREGKSLSMINPPDFMLLELEGCEIDANGFCPWNDFVNILNSIIG</sequence>
<accession>A0A8S0ZIK1</accession>
<keyword evidence="3" id="KW-0732">Signal</keyword>
<dbReference type="EMBL" id="CADEBD010000293">
    <property type="protein sequence ID" value="CAB3233654.1"/>
    <property type="molecule type" value="Genomic_DNA"/>
</dbReference>
<dbReference type="InterPro" id="IPR029033">
    <property type="entry name" value="His_PPase_superfam"/>
</dbReference>
<dbReference type="PANTHER" id="PTHR11567">
    <property type="entry name" value="ACID PHOSPHATASE-RELATED"/>
    <property type="match status" value="1"/>
</dbReference>
<evidence type="ECO:0000256" key="2">
    <source>
        <dbReference type="ARBA" id="ARBA00005375"/>
    </source>
</evidence>
<dbReference type="Gene3D" id="3.40.50.1240">
    <property type="entry name" value="Phosphoglycerate mutase-like"/>
    <property type="match status" value="2"/>
</dbReference>
<proteinExistence type="inferred from homology"/>
<dbReference type="PANTHER" id="PTHR11567:SF135">
    <property type="entry name" value="GLUCOSE-1-PHOSPHATASE"/>
    <property type="match status" value="1"/>
</dbReference>
<reference evidence="4 5" key="1">
    <citation type="submission" date="2020-04" db="EMBL/GenBank/DDBJ databases">
        <authorList>
            <person name="Wallbank WR R."/>
            <person name="Pardo Diaz C."/>
            <person name="Kozak K."/>
            <person name="Martin S."/>
            <person name="Jiggins C."/>
            <person name="Moest M."/>
            <person name="Warren A I."/>
            <person name="Byers J.R.P. K."/>
            <person name="Montejo-Kovacevich G."/>
            <person name="Yen C E."/>
        </authorList>
    </citation>
    <scope>NUCLEOTIDE SEQUENCE [LARGE SCALE GENOMIC DNA]</scope>
</reference>
<evidence type="ECO:0000256" key="1">
    <source>
        <dbReference type="ARBA" id="ARBA00000032"/>
    </source>
</evidence>
<organism evidence="4 5">
    <name type="scientific">Arctia plantaginis</name>
    <name type="common">Wood tiger moth</name>
    <name type="synonym">Phalaena plantaginis</name>
    <dbReference type="NCBI Taxonomy" id="874455"/>
    <lineage>
        <taxon>Eukaryota</taxon>
        <taxon>Metazoa</taxon>
        <taxon>Ecdysozoa</taxon>
        <taxon>Arthropoda</taxon>
        <taxon>Hexapoda</taxon>
        <taxon>Insecta</taxon>
        <taxon>Pterygota</taxon>
        <taxon>Neoptera</taxon>
        <taxon>Endopterygota</taxon>
        <taxon>Lepidoptera</taxon>
        <taxon>Glossata</taxon>
        <taxon>Ditrysia</taxon>
        <taxon>Noctuoidea</taxon>
        <taxon>Erebidae</taxon>
        <taxon>Arctiinae</taxon>
        <taxon>Arctia</taxon>
    </lineage>
</organism>
<dbReference type="SUPFAM" id="SSF53254">
    <property type="entry name" value="Phosphoglycerate mutase-like"/>
    <property type="match status" value="1"/>
</dbReference>
<dbReference type="OrthoDB" id="10362277at2759"/>
<name>A0A8S0ZIK1_ARCPL</name>
<dbReference type="AlphaFoldDB" id="A0A8S0ZIK1"/>
<comment type="caution">
    <text evidence="4">The sequence shown here is derived from an EMBL/GenBank/DDBJ whole genome shotgun (WGS) entry which is preliminary data.</text>
</comment>
<gene>
    <name evidence="4" type="ORF">APLA_LOCUS6175</name>
</gene>
<evidence type="ECO:0008006" key="6">
    <source>
        <dbReference type="Google" id="ProtNLM"/>
    </source>
</evidence>
<evidence type="ECO:0000256" key="3">
    <source>
        <dbReference type="SAM" id="SignalP"/>
    </source>
</evidence>
<comment type="similarity">
    <text evidence="2">Belongs to the histidine acid phosphatase family.</text>
</comment>
<evidence type="ECO:0000313" key="5">
    <source>
        <dbReference type="Proteomes" id="UP000494256"/>
    </source>
</evidence>
<feature type="signal peptide" evidence="3">
    <location>
        <begin position="1"/>
        <end position="18"/>
    </location>
</feature>
<dbReference type="PROSITE" id="PS00778">
    <property type="entry name" value="HIS_ACID_PHOSPHAT_2"/>
    <property type="match status" value="1"/>
</dbReference>
<protein>
    <recommendedName>
        <fullName evidence="6">Glucose-1-phosphatase</fullName>
    </recommendedName>
</protein>
<feature type="chain" id="PRO_5035856037" description="Glucose-1-phosphatase" evidence="3">
    <location>
        <begin position="19"/>
        <end position="397"/>
    </location>
</feature>
<dbReference type="InterPro" id="IPR000560">
    <property type="entry name" value="His_Pase_clade-2"/>
</dbReference>
<dbReference type="NCBIfam" id="NF007553">
    <property type="entry name" value="PRK10173.1"/>
    <property type="match status" value="1"/>
</dbReference>
<dbReference type="InterPro" id="IPR033379">
    <property type="entry name" value="Acid_Pase_AS"/>
</dbReference>
<dbReference type="GO" id="GO:0050308">
    <property type="term" value="F:sugar-phosphatase activity"/>
    <property type="evidence" value="ECO:0007669"/>
    <property type="project" value="TreeGrafter"/>
</dbReference>
<dbReference type="InterPro" id="IPR050645">
    <property type="entry name" value="Histidine_acid_phosphatase"/>
</dbReference>
<dbReference type="Proteomes" id="UP000494256">
    <property type="component" value="Unassembled WGS sequence"/>
</dbReference>